<dbReference type="Gene3D" id="3.30.750.24">
    <property type="entry name" value="STAS domain"/>
    <property type="match status" value="1"/>
</dbReference>
<comment type="similarity">
    <text evidence="1 2">Belongs to the anti-sigma-factor antagonist family.</text>
</comment>
<dbReference type="NCBIfam" id="TIGR00377">
    <property type="entry name" value="ant_ant_sig"/>
    <property type="match status" value="1"/>
</dbReference>
<reference evidence="4 5" key="1">
    <citation type="submission" date="2024-09" db="EMBL/GenBank/DDBJ databases">
        <title>Laminarin stimulates single cell rates of sulfate reduction while oxygen inhibits transcriptomic activity in coastal marine sediment.</title>
        <authorList>
            <person name="Lindsay M."/>
            <person name="Orcutt B."/>
            <person name="Emerson D."/>
            <person name="Stepanauskas R."/>
            <person name="D'Angelo T."/>
        </authorList>
    </citation>
    <scope>NUCLEOTIDE SEQUENCE [LARGE SCALE GENOMIC DNA]</scope>
    <source>
        <strain evidence="4">SAG AM-311-K15</strain>
    </source>
</reference>
<dbReference type="InterPro" id="IPR002645">
    <property type="entry name" value="STAS_dom"/>
</dbReference>
<dbReference type="InterPro" id="IPR003658">
    <property type="entry name" value="Anti-sigma_ant"/>
</dbReference>
<keyword evidence="5" id="KW-1185">Reference proteome</keyword>
<dbReference type="SUPFAM" id="SSF52091">
    <property type="entry name" value="SpoIIaa-like"/>
    <property type="match status" value="1"/>
</dbReference>
<proteinExistence type="inferred from homology"/>
<name>A0ABV6YZ32_UNCC1</name>
<feature type="domain" description="STAS" evidence="3">
    <location>
        <begin position="13"/>
        <end position="112"/>
    </location>
</feature>
<evidence type="ECO:0000313" key="4">
    <source>
        <dbReference type="EMBL" id="MFC1851454.1"/>
    </source>
</evidence>
<sequence length="116" mass="12950">MKLQIDDIPESPIKVVRLSGRLDSYTNKIFEESIEKLFEKNHHYLVFDLSGLDYINSTGLGTIMAAYQRADLVNGFVAVCGAKGKVAMIFRITKVGLQIKIFEHEEEAVRAASEAS</sequence>
<accession>A0ABV6YZ32</accession>
<dbReference type="EMBL" id="JBHPBY010000190">
    <property type="protein sequence ID" value="MFC1851454.1"/>
    <property type="molecule type" value="Genomic_DNA"/>
</dbReference>
<dbReference type="Pfam" id="PF01740">
    <property type="entry name" value="STAS"/>
    <property type="match status" value="1"/>
</dbReference>
<protein>
    <recommendedName>
        <fullName evidence="2">Anti-sigma factor antagonist</fullName>
    </recommendedName>
</protein>
<evidence type="ECO:0000256" key="2">
    <source>
        <dbReference type="RuleBase" id="RU003749"/>
    </source>
</evidence>
<evidence type="ECO:0000313" key="5">
    <source>
        <dbReference type="Proteomes" id="UP001594351"/>
    </source>
</evidence>
<organism evidence="4 5">
    <name type="scientific">candidate division CSSED10-310 bacterium</name>
    <dbReference type="NCBI Taxonomy" id="2855610"/>
    <lineage>
        <taxon>Bacteria</taxon>
        <taxon>Bacteria division CSSED10-310</taxon>
    </lineage>
</organism>
<gene>
    <name evidence="4" type="ORF">ACFL27_14760</name>
</gene>
<dbReference type="CDD" id="cd07043">
    <property type="entry name" value="STAS_anti-anti-sigma_factors"/>
    <property type="match status" value="1"/>
</dbReference>
<dbReference type="PROSITE" id="PS50801">
    <property type="entry name" value="STAS"/>
    <property type="match status" value="1"/>
</dbReference>
<dbReference type="InterPro" id="IPR036513">
    <property type="entry name" value="STAS_dom_sf"/>
</dbReference>
<evidence type="ECO:0000259" key="3">
    <source>
        <dbReference type="PROSITE" id="PS50801"/>
    </source>
</evidence>
<evidence type="ECO:0000256" key="1">
    <source>
        <dbReference type="ARBA" id="ARBA00009013"/>
    </source>
</evidence>
<comment type="caution">
    <text evidence="4">The sequence shown here is derived from an EMBL/GenBank/DDBJ whole genome shotgun (WGS) entry which is preliminary data.</text>
</comment>
<dbReference type="Proteomes" id="UP001594351">
    <property type="component" value="Unassembled WGS sequence"/>
</dbReference>
<dbReference type="PANTHER" id="PTHR33495">
    <property type="entry name" value="ANTI-SIGMA FACTOR ANTAGONIST TM_1081-RELATED-RELATED"/>
    <property type="match status" value="1"/>
</dbReference>